<dbReference type="Proteomes" id="UP000030742">
    <property type="component" value="Unassembled WGS sequence"/>
</dbReference>
<feature type="compositionally biased region" description="Polar residues" evidence="5">
    <location>
        <begin position="446"/>
        <end position="457"/>
    </location>
</feature>
<feature type="compositionally biased region" description="Basic and acidic residues" evidence="5">
    <location>
        <begin position="16"/>
        <end position="41"/>
    </location>
</feature>
<dbReference type="AlphaFoldDB" id="U4UEZ2"/>
<comment type="subcellular location">
    <subcellularLocation>
        <location evidence="1">Nucleus</location>
    </subcellularLocation>
</comment>
<evidence type="ECO:0000259" key="6">
    <source>
        <dbReference type="PROSITE" id="PS50102"/>
    </source>
</evidence>
<feature type="compositionally biased region" description="Basic and acidic residues" evidence="5">
    <location>
        <begin position="398"/>
        <end position="416"/>
    </location>
</feature>
<dbReference type="GO" id="GO:0043565">
    <property type="term" value="F:sequence-specific DNA binding"/>
    <property type="evidence" value="ECO:0007669"/>
    <property type="project" value="TreeGrafter"/>
</dbReference>
<organism evidence="7 8">
    <name type="scientific">Dendroctonus ponderosae</name>
    <name type="common">Mountain pine beetle</name>
    <dbReference type="NCBI Taxonomy" id="77166"/>
    <lineage>
        <taxon>Eukaryota</taxon>
        <taxon>Metazoa</taxon>
        <taxon>Ecdysozoa</taxon>
        <taxon>Arthropoda</taxon>
        <taxon>Hexapoda</taxon>
        <taxon>Insecta</taxon>
        <taxon>Pterygota</taxon>
        <taxon>Neoptera</taxon>
        <taxon>Endopterygota</taxon>
        <taxon>Coleoptera</taxon>
        <taxon>Polyphaga</taxon>
        <taxon>Cucujiformia</taxon>
        <taxon>Curculionidae</taxon>
        <taxon>Scolytinae</taxon>
        <taxon>Dendroctonus</taxon>
    </lineage>
</organism>
<dbReference type="InterPro" id="IPR012677">
    <property type="entry name" value="Nucleotide-bd_a/b_plait_sf"/>
</dbReference>
<dbReference type="InterPro" id="IPR051738">
    <property type="entry name" value="SAF_Modulators"/>
</dbReference>
<dbReference type="PANTHER" id="PTHR15683">
    <property type="entry name" value="SCAFFOLD ATTACHMENT FACTOR B-RELATED"/>
    <property type="match status" value="1"/>
</dbReference>
<dbReference type="PROSITE" id="PS50102">
    <property type="entry name" value="RRM"/>
    <property type="match status" value="1"/>
</dbReference>
<feature type="region of interest" description="Disordered" evidence="5">
    <location>
        <begin position="1"/>
        <end position="41"/>
    </location>
</feature>
<evidence type="ECO:0000256" key="1">
    <source>
        <dbReference type="ARBA" id="ARBA00004123"/>
    </source>
</evidence>
<feature type="region of interest" description="Disordered" evidence="5">
    <location>
        <begin position="516"/>
        <end position="539"/>
    </location>
</feature>
<feature type="region of interest" description="Disordered" evidence="5">
    <location>
        <begin position="388"/>
        <end position="478"/>
    </location>
</feature>
<feature type="compositionally biased region" description="Basic and acidic residues" evidence="5">
    <location>
        <begin position="211"/>
        <end position="220"/>
    </location>
</feature>
<protein>
    <recommendedName>
        <fullName evidence="6">RRM domain-containing protein</fullName>
    </recommendedName>
</protein>
<evidence type="ECO:0000256" key="2">
    <source>
        <dbReference type="ARBA" id="ARBA00022884"/>
    </source>
</evidence>
<dbReference type="GO" id="GO:0003723">
    <property type="term" value="F:RNA binding"/>
    <property type="evidence" value="ECO:0007669"/>
    <property type="project" value="UniProtKB-UniRule"/>
</dbReference>
<reference evidence="7 8" key="1">
    <citation type="journal article" date="2013" name="Genome Biol.">
        <title>Draft genome of the mountain pine beetle, Dendroctonus ponderosae Hopkins, a major forest pest.</title>
        <authorList>
            <person name="Keeling C.I."/>
            <person name="Yuen M.M."/>
            <person name="Liao N.Y."/>
            <person name="Docking T.R."/>
            <person name="Chan S.K."/>
            <person name="Taylor G.A."/>
            <person name="Palmquist D.L."/>
            <person name="Jackman S.D."/>
            <person name="Nguyen A."/>
            <person name="Li M."/>
            <person name="Henderson H."/>
            <person name="Janes J.K."/>
            <person name="Zhao Y."/>
            <person name="Pandoh P."/>
            <person name="Moore R."/>
            <person name="Sperling F.A."/>
            <person name="Huber D.P."/>
            <person name="Birol I."/>
            <person name="Jones S.J."/>
            <person name="Bohlmann J."/>
        </authorList>
    </citation>
    <scope>NUCLEOTIDE SEQUENCE</scope>
</reference>
<dbReference type="SUPFAM" id="SSF54928">
    <property type="entry name" value="RNA-binding domain, RBD"/>
    <property type="match status" value="1"/>
</dbReference>
<feature type="region of interest" description="Disordered" evidence="5">
    <location>
        <begin position="245"/>
        <end position="282"/>
    </location>
</feature>
<dbReference type="Gene3D" id="3.30.70.330">
    <property type="match status" value="1"/>
</dbReference>
<evidence type="ECO:0000256" key="3">
    <source>
        <dbReference type="ARBA" id="ARBA00023242"/>
    </source>
</evidence>
<name>U4UEZ2_DENPD</name>
<evidence type="ECO:0000313" key="8">
    <source>
        <dbReference type="Proteomes" id="UP000030742"/>
    </source>
</evidence>
<dbReference type="Pfam" id="PF00076">
    <property type="entry name" value="RRM_1"/>
    <property type="match status" value="1"/>
</dbReference>
<sequence length="539" mass="60937">MVEEKTKETAVATEETSAKTDEPKTGPKESKQEVTPTKNEKIEKLDDEIKLDLGDATLVLSAEDEVEIAAQATEELRKSESPAVKTSPKVKGGKETKRSVWVSNISKGTKAADLKKIFSEKYKIESAKIVTNGKSLFGYICLESLELAQKMVKDFNGTALDDRKLALSLSRPDLRSSSAVDNKRDKESRPRVSNGVKRTASNAKTETSTSEDGRKGDSNDSGKVLYRATGIRAPKIQFPMPLIDQSDILDAKQPGKEKEKDARDEEKRRLQVRLQRSQEESDRTIKNLKTDFKRVTIELQNNRRRLTEATRNLDQEKERKVSMRREIEELKAQLKSERRRFEEEIEQMGKKRRSEENRYQEDREMLTRELNKCREVREFLQKKIDDIVPVRHSRSSPRRSDRESDKGHRGRMDSRVGGRSPPPPPKINRRSRSPHTYKGAKKPRVDSQSTKPISYGNSHYEAPSPYSGSSKSLLGNYPHPVPSGGSGIYVSTSYVNPHRYSGSSSTYPGSFSVGTPTPLMSRPLAYPDIRSSGSSQRKY</sequence>
<dbReference type="STRING" id="77166.U4UEZ2"/>
<dbReference type="InterPro" id="IPR035979">
    <property type="entry name" value="RBD_domain_sf"/>
</dbReference>
<dbReference type="GO" id="GO:0006357">
    <property type="term" value="P:regulation of transcription by RNA polymerase II"/>
    <property type="evidence" value="ECO:0007669"/>
    <property type="project" value="TreeGrafter"/>
</dbReference>
<dbReference type="PANTHER" id="PTHR15683:SF8">
    <property type="entry name" value="SCAFFOLD ATTACHMENT FACTOR B, ISOFORM B"/>
    <property type="match status" value="1"/>
</dbReference>
<gene>
    <name evidence="7" type="ORF">D910_06546</name>
</gene>
<dbReference type="EMBL" id="KB632155">
    <property type="protein sequence ID" value="ERL89171.1"/>
    <property type="molecule type" value="Genomic_DNA"/>
</dbReference>
<keyword evidence="2 4" id="KW-0694">RNA-binding</keyword>
<dbReference type="InterPro" id="IPR000504">
    <property type="entry name" value="RRM_dom"/>
</dbReference>
<feature type="compositionally biased region" description="Basic and acidic residues" evidence="5">
    <location>
        <begin position="249"/>
        <end position="269"/>
    </location>
</feature>
<keyword evidence="3" id="KW-0539">Nucleus</keyword>
<evidence type="ECO:0000313" key="7">
    <source>
        <dbReference type="EMBL" id="ERL89171.1"/>
    </source>
</evidence>
<evidence type="ECO:0000256" key="5">
    <source>
        <dbReference type="SAM" id="MobiDB-lite"/>
    </source>
</evidence>
<accession>U4UEZ2</accession>
<proteinExistence type="predicted"/>
<dbReference type="SMART" id="SM00360">
    <property type="entry name" value="RRM"/>
    <property type="match status" value="1"/>
</dbReference>
<feature type="compositionally biased region" description="Basic and acidic residues" evidence="5">
    <location>
        <begin position="181"/>
        <end position="190"/>
    </location>
</feature>
<evidence type="ECO:0000256" key="4">
    <source>
        <dbReference type="PROSITE-ProRule" id="PRU00176"/>
    </source>
</evidence>
<dbReference type="OrthoDB" id="6159259at2759"/>
<feature type="region of interest" description="Disordered" evidence="5">
    <location>
        <begin position="172"/>
        <end position="222"/>
    </location>
</feature>
<feature type="compositionally biased region" description="Basic residues" evidence="5">
    <location>
        <begin position="427"/>
        <end position="442"/>
    </location>
</feature>
<dbReference type="GO" id="GO:0050684">
    <property type="term" value="P:regulation of mRNA processing"/>
    <property type="evidence" value="ECO:0007669"/>
    <property type="project" value="TreeGrafter"/>
</dbReference>
<feature type="compositionally biased region" description="Polar residues" evidence="5">
    <location>
        <begin position="199"/>
        <end position="210"/>
    </location>
</feature>
<feature type="region of interest" description="Disordered" evidence="5">
    <location>
        <begin position="73"/>
        <end position="97"/>
    </location>
</feature>
<feature type="domain" description="RRM" evidence="6">
    <location>
        <begin position="98"/>
        <end position="172"/>
    </location>
</feature>
<dbReference type="GO" id="GO:0005634">
    <property type="term" value="C:nucleus"/>
    <property type="evidence" value="ECO:0007669"/>
    <property type="project" value="UniProtKB-SubCell"/>
</dbReference>